<evidence type="ECO:0000256" key="2">
    <source>
        <dbReference type="SAM" id="SignalP"/>
    </source>
</evidence>
<feature type="chain" id="PRO_5006059455" evidence="2">
    <location>
        <begin position="37"/>
        <end position="430"/>
    </location>
</feature>
<reference evidence="3 4" key="1">
    <citation type="submission" date="2014-09" db="EMBL/GenBank/DDBJ databases">
        <authorList>
            <person name="Magalhaes I.L.F."/>
            <person name="Oliveira U."/>
            <person name="Santos F.R."/>
            <person name="Vidigal T.H.D.A."/>
            <person name="Brescovit A.D."/>
            <person name="Santos A.J."/>
        </authorList>
    </citation>
    <scope>NUCLEOTIDE SEQUENCE [LARGE SCALE GENOMIC DNA]</scope>
</reference>
<keyword evidence="2" id="KW-0732">Signal</keyword>
<protein>
    <submittedName>
        <fullName evidence="3">Uncharacterized protein</fullName>
    </submittedName>
</protein>
<feature type="region of interest" description="Disordered" evidence="1">
    <location>
        <begin position="212"/>
        <end position="235"/>
    </location>
</feature>
<organism evidence="3 4">
    <name type="scientific">Ceraceosorus bombacis</name>
    <dbReference type="NCBI Taxonomy" id="401625"/>
    <lineage>
        <taxon>Eukaryota</taxon>
        <taxon>Fungi</taxon>
        <taxon>Dikarya</taxon>
        <taxon>Basidiomycota</taxon>
        <taxon>Ustilaginomycotina</taxon>
        <taxon>Exobasidiomycetes</taxon>
        <taxon>Ceraceosorales</taxon>
        <taxon>Ceraceosoraceae</taxon>
        <taxon>Ceraceosorus</taxon>
    </lineage>
</organism>
<name>A0A0P1BFG6_9BASI</name>
<dbReference type="OrthoDB" id="10367820at2759"/>
<dbReference type="Proteomes" id="UP000054845">
    <property type="component" value="Unassembled WGS sequence"/>
</dbReference>
<evidence type="ECO:0000313" key="3">
    <source>
        <dbReference type="EMBL" id="CEH14648.1"/>
    </source>
</evidence>
<dbReference type="EMBL" id="CCYA01000247">
    <property type="protein sequence ID" value="CEH14648.1"/>
    <property type="molecule type" value="Genomic_DNA"/>
</dbReference>
<accession>A0A0P1BFG6</accession>
<dbReference type="AlphaFoldDB" id="A0A0P1BFG6"/>
<sequence>MRAIPPQPSNPCWSRMCKNVAMILLLLLSLVASIQAQYLSAGWKPPTKGGIAAEPESGTPIQTTATFGTLQHQPRKRYTTGLGKLDEAPIAEKFERLLRSNLFSQTEDTIEEHLWTKPKPKPPLHPQLTQLSHDPTGLGNIEAQLGLENATSRNRGWVIAIVASKDPRSEALLALVNRTVSLLYQDPTSFSLLPDASLPRSSLNANIDDWITQTTSESVPSPRATESRHAGKEMERENLRVTEENQFKSLWKREPRLREEMHRFWEWGYADLDDHHCTRLSWRWWIWRIPALYLVTAPIDEAGRPDSEGPRLHVRSHPLATASFRGLPSPEELVRLLRPPSDGTSFTTTSATHFQDAQWLRLKPWRSRFSPYGRTSAERSLEAVPRLFGEVSSTALPGINYVPSWAWTAVSIGSYSTSNSLFGHMLNTAF</sequence>
<feature type="compositionally biased region" description="Basic and acidic residues" evidence="1">
    <location>
        <begin position="225"/>
        <end position="235"/>
    </location>
</feature>
<keyword evidence="4" id="KW-1185">Reference proteome</keyword>
<proteinExistence type="predicted"/>
<evidence type="ECO:0000313" key="4">
    <source>
        <dbReference type="Proteomes" id="UP000054845"/>
    </source>
</evidence>
<evidence type="ECO:0000256" key="1">
    <source>
        <dbReference type="SAM" id="MobiDB-lite"/>
    </source>
</evidence>
<feature type="signal peptide" evidence="2">
    <location>
        <begin position="1"/>
        <end position="36"/>
    </location>
</feature>